<dbReference type="PANTHER" id="PTHR43156:SF2">
    <property type="entry name" value="STAGE II SPORULATION PROTEIN E"/>
    <property type="match status" value="1"/>
</dbReference>
<dbReference type="SMART" id="SM00331">
    <property type="entry name" value="PP2C_SIG"/>
    <property type="match status" value="1"/>
</dbReference>
<protein>
    <submittedName>
        <fullName evidence="3">Serine phosphatase RsbU (Regulator of sigma subunit)</fullName>
    </submittedName>
</protein>
<dbReference type="InterPro" id="IPR052016">
    <property type="entry name" value="Bact_Sigma-Reg"/>
</dbReference>
<dbReference type="AlphaFoldDB" id="A0A7W5AHZ1"/>
<evidence type="ECO:0000259" key="2">
    <source>
        <dbReference type="SMART" id="SM00331"/>
    </source>
</evidence>
<name>A0A7W5AHZ1_9ACTN</name>
<dbReference type="RefSeq" id="WP_183222049.1">
    <property type="nucleotide sequence ID" value="NZ_BMPW01000013.1"/>
</dbReference>
<dbReference type="SUPFAM" id="SSF55785">
    <property type="entry name" value="PYP-like sensor domain (PAS domain)"/>
    <property type="match status" value="1"/>
</dbReference>
<organism evidence="3 4">
    <name type="scientific">Actinoplanes campanulatus</name>
    <dbReference type="NCBI Taxonomy" id="113559"/>
    <lineage>
        <taxon>Bacteria</taxon>
        <taxon>Bacillati</taxon>
        <taxon>Actinomycetota</taxon>
        <taxon>Actinomycetes</taxon>
        <taxon>Micromonosporales</taxon>
        <taxon>Micromonosporaceae</taxon>
        <taxon>Actinoplanes</taxon>
    </lineage>
</organism>
<evidence type="ECO:0000313" key="3">
    <source>
        <dbReference type="EMBL" id="MBB3096588.1"/>
    </source>
</evidence>
<proteinExistence type="predicted"/>
<accession>A0A7W5AHZ1</accession>
<dbReference type="Proteomes" id="UP000590749">
    <property type="component" value="Unassembled WGS sequence"/>
</dbReference>
<comment type="caution">
    <text evidence="3">The sequence shown here is derived from an EMBL/GenBank/DDBJ whole genome shotgun (WGS) entry which is preliminary data.</text>
</comment>
<dbReference type="PANTHER" id="PTHR43156">
    <property type="entry name" value="STAGE II SPORULATION PROTEIN E-RELATED"/>
    <property type="match status" value="1"/>
</dbReference>
<dbReference type="InterPro" id="IPR001932">
    <property type="entry name" value="PPM-type_phosphatase-like_dom"/>
</dbReference>
<dbReference type="Gene3D" id="3.60.40.10">
    <property type="entry name" value="PPM-type phosphatase domain"/>
    <property type="match status" value="1"/>
</dbReference>
<keyword evidence="4" id="KW-1185">Reference proteome</keyword>
<dbReference type="Gene3D" id="3.30.450.20">
    <property type="entry name" value="PAS domain"/>
    <property type="match status" value="1"/>
</dbReference>
<reference evidence="3 4" key="1">
    <citation type="submission" date="2020-08" db="EMBL/GenBank/DDBJ databases">
        <title>Genomic Encyclopedia of Type Strains, Phase III (KMG-III): the genomes of soil and plant-associated and newly described type strains.</title>
        <authorList>
            <person name="Whitman W."/>
        </authorList>
    </citation>
    <scope>NUCLEOTIDE SEQUENCE [LARGE SCALE GENOMIC DNA]</scope>
    <source>
        <strain evidence="3 4">CECT 3287</strain>
    </source>
</reference>
<feature type="domain" description="PPM-type phosphatase" evidence="2">
    <location>
        <begin position="289"/>
        <end position="498"/>
    </location>
</feature>
<keyword evidence="1" id="KW-0378">Hydrolase</keyword>
<evidence type="ECO:0000313" key="4">
    <source>
        <dbReference type="Proteomes" id="UP000590749"/>
    </source>
</evidence>
<sequence>MADESVVRELLAAIPVGCTWVVPVRGSSGELRDFRIAATSDRTRDIFGRGTQRVDSLLGELYPALVGGPLWNLYTEVLETGVPGRMDEFRHEETRTGAVAESRFEISVYRVLGGLLIWWQRVDEYQRRLEHTEVLGSLGWAEYDLVTGRSDWSPGMYRIFGRDPADGPLSRTDQARAMLPEDRGIAETAWQTLDSGATSDVTVRFLIGEQAKHLRILSDVSRDAAGAPVKIYAVVQDVTARVDSRTEIERLSDKLRTREMTALAEHRLAGQLQNMIQPVPAAPFTLAGLEAMVSYLPAESAVQVGGDWYHAQNLEDGRVALAIGDVAGHGLEAASGMAHLRFALVAWLSIGIHAPGELLRHMNRLCAQLGITGTALVAIYDPRTRSLPWARAGHLSPLLGRAGASHELDRPPGLLLGAEPETSFPEVSAELEPGDLVVFFTDGLVERRDLGVDGRSAEVRGHLSAVSADPGSAPLPRLHRLLYAPSPDDDTCTLAVRVLS</sequence>
<dbReference type="Pfam" id="PF07228">
    <property type="entry name" value="SpoIIE"/>
    <property type="match status" value="1"/>
</dbReference>
<dbReference type="EMBL" id="JACHXF010000009">
    <property type="protein sequence ID" value="MBB3096588.1"/>
    <property type="molecule type" value="Genomic_DNA"/>
</dbReference>
<gene>
    <name evidence="3" type="ORF">FHR83_004262</name>
</gene>
<dbReference type="InterPro" id="IPR036457">
    <property type="entry name" value="PPM-type-like_dom_sf"/>
</dbReference>
<dbReference type="GO" id="GO:0016791">
    <property type="term" value="F:phosphatase activity"/>
    <property type="evidence" value="ECO:0007669"/>
    <property type="project" value="TreeGrafter"/>
</dbReference>
<evidence type="ECO:0000256" key="1">
    <source>
        <dbReference type="ARBA" id="ARBA00022801"/>
    </source>
</evidence>
<dbReference type="InterPro" id="IPR035965">
    <property type="entry name" value="PAS-like_dom_sf"/>
</dbReference>
<dbReference type="SUPFAM" id="SSF81606">
    <property type="entry name" value="PP2C-like"/>
    <property type="match status" value="1"/>
</dbReference>